<evidence type="ECO:0000313" key="2">
    <source>
        <dbReference type="Proteomes" id="UP000499080"/>
    </source>
</evidence>
<name>A0A4Y2F2W1_ARAVE</name>
<gene>
    <name evidence="1" type="ORF">AVEN_125878_1</name>
</gene>
<protein>
    <submittedName>
        <fullName evidence="1">Uncharacterized protein</fullName>
    </submittedName>
</protein>
<dbReference type="OrthoDB" id="10570406at2759"/>
<accession>A0A4Y2F2W1</accession>
<keyword evidence="2" id="KW-1185">Reference proteome</keyword>
<dbReference type="EMBL" id="BGPR01000796">
    <property type="protein sequence ID" value="GBM35892.1"/>
    <property type="molecule type" value="Genomic_DNA"/>
</dbReference>
<organism evidence="1 2">
    <name type="scientific">Araneus ventricosus</name>
    <name type="common">Orbweaver spider</name>
    <name type="synonym">Epeira ventricosa</name>
    <dbReference type="NCBI Taxonomy" id="182803"/>
    <lineage>
        <taxon>Eukaryota</taxon>
        <taxon>Metazoa</taxon>
        <taxon>Ecdysozoa</taxon>
        <taxon>Arthropoda</taxon>
        <taxon>Chelicerata</taxon>
        <taxon>Arachnida</taxon>
        <taxon>Araneae</taxon>
        <taxon>Araneomorphae</taxon>
        <taxon>Entelegynae</taxon>
        <taxon>Araneoidea</taxon>
        <taxon>Araneidae</taxon>
        <taxon>Araneus</taxon>
    </lineage>
</organism>
<dbReference type="AlphaFoldDB" id="A0A4Y2F2W1"/>
<dbReference type="Proteomes" id="UP000499080">
    <property type="component" value="Unassembled WGS sequence"/>
</dbReference>
<comment type="caution">
    <text evidence="1">The sequence shown here is derived from an EMBL/GenBank/DDBJ whole genome shotgun (WGS) entry which is preliminary data.</text>
</comment>
<evidence type="ECO:0000313" key="1">
    <source>
        <dbReference type="EMBL" id="GBM35892.1"/>
    </source>
</evidence>
<proteinExistence type="predicted"/>
<sequence length="128" mass="14056">MKFFFVPVHFSDPFIVKPKSDHSKNDLSFTDSAPRVNFRMGGGIQSASGAGVPPILTAVSEHYYAHFGRGGDASDLRLFPSRSHPSRAHELPPLAKGYDRCGAQLPLTVAPAIFIKREKTHNKLRLLG</sequence>
<reference evidence="1 2" key="1">
    <citation type="journal article" date="2019" name="Sci. Rep.">
        <title>Orb-weaving spider Araneus ventricosus genome elucidates the spidroin gene catalogue.</title>
        <authorList>
            <person name="Kono N."/>
            <person name="Nakamura H."/>
            <person name="Ohtoshi R."/>
            <person name="Moran D.A.P."/>
            <person name="Shinohara A."/>
            <person name="Yoshida Y."/>
            <person name="Fujiwara M."/>
            <person name="Mori M."/>
            <person name="Tomita M."/>
            <person name="Arakawa K."/>
        </authorList>
    </citation>
    <scope>NUCLEOTIDE SEQUENCE [LARGE SCALE GENOMIC DNA]</scope>
</reference>